<dbReference type="OrthoDB" id="2372305at2759"/>
<reference evidence="2" key="1">
    <citation type="submission" date="2021-09" db="EMBL/GenBank/DDBJ databases">
        <authorList>
            <person name="Martin H S."/>
        </authorList>
    </citation>
    <scope>NUCLEOTIDE SEQUENCE</scope>
</reference>
<sequence length="151" mass="17219">MLADTVQDYAQYLKVDLSSNFQTVQDVIDNMITRLEELSSVVQMIKLKNNNCTTSVTEDICRNRNEVTLLSKKIVTLSDVVHKLQANVEILEKRVERAESDFGVQSDNKLIYFFKPFLKRKDVGIPSNAPPIPQEKIVFSSVMDNFETSNT</sequence>
<gene>
    <name evidence="2" type="ORF">DCHRY22_LOCUS8098</name>
</gene>
<dbReference type="AlphaFoldDB" id="A0A8J2QQZ7"/>
<dbReference type="GO" id="GO:0031083">
    <property type="term" value="C:BLOC-1 complex"/>
    <property type="evidence" value="ECO:0007669"/>
    <property type="project" value="TreeGrafter"/>
</dbReference>
<dbReference type="PANTHER" id="PTHR16230">
    <property type="entry name" value="CAPPUCCINO"/>
    <property type="match status" value="1"/>
</dbReference>
<accession>A0A8J2QQZ7</accession>
<dbReference type="EMBL" id="CAKASE010000059">
    <property type="protein sequence ID" value="CAG9568041.1"/>
    <property type="molecule type" value="Genomic_DNA"/>
</dbReference>
<evidence type="ECO:0000313" key="2">
    <source>
        <dbReference type="EMBL" id="CAG9568041.1"/>
    </source>
</evidence>
<dbReference type="InterPro" id="IPR024857">
    <property type="entry name" value="Cappuccino"/>
</dbReference>
<feature type="coiled-coil region" evidence="1">
    <location>
        <begin position="74"/>
        <end position="101"/>
    </location>
</feature>
<organism evidence="2 3">
    <name type="scientific">Danaus chrysippus</name>
    <name type="common">African queen</name>
    <dbReference type="NCBI Taxonomy" id="151541"/>
    <lineage>
        <taxon>Eukaryota</taxon>
        <taxon>Metazoa</taxon>
        <taxon>Ecdysozoa</taxon>
        <taxon>Arthropoda</taxon>
        <taxon>Hexapoda</taxon>
        <taxon>Insecta</taxon>
        <taxon>Pterygota</taxon>
        <taxon>Neoptera</taxon>
        <taxon>Endopterygota</taxon>
        <taxon>Lepidoptera</taxon>
        <taxon>Glossata</taxon>
        <taxon>Ditrysia</taxon>
        <taxon>Papilionoidea</taxon>
        <taxon>Nymphalidae</taxon>
        <taxon>Danainae</taxon>
        <taxon>Danaini</taxon>
        <taxon>Danaina</taxon>
        <taxon>Danaus</taxon>
        <taxon>Anosia</taxon>
    </lineage>
</organism>
<proteinExistence type="predicted"/>
<evidence type="ECO:0000256" key="1">
    <source>
        <dbReference type="SAM" id="Coils"/>
    </source>
</evidence>
<dbReference type="Proteomes" id="UP000789524">
    <property type="component" value="Unassembled WGS sequence"/>
</dbReference>
<keyword evidence="3" id="KW-1185">Reference proteome</keyword>
<protein>
    <submittedName>
        <fullName evidence="2">(African queen) hypothetical protein</fullName>
    </submittedName>
</protein>
<name>A0A8J2QQZ7_9NEOP</name>
<keyword evidence="1" id="KW-0175">Coiled coil</keyword>
<evidence type="ECO:0000313" key="3">
    <source>
        <dbReference type="Proteomes" id="UP000789524"/>
    </source>
</evidence>
<dbReference type="PANTHER" id="PTHR16230:SF3">
    <property type="entry name" value="BIOGENESIS OF LYSOSOMAL ORGANELLES COMPLEX-1, SUBUNIT 4, CAPPUCCINO"/>
    <property type="match status" value="1"/>
</dbReference>
<comment type="caution">
    <text evidence="2">The sequence shown here is derived from an EMBL/GenBank/DDBJ whole genome shotgun (WGS) entry which is preliminary data.</text>
</comment>